<gene>
    <name evidence="9" type="ORF">CRG98_024729</name>
</gene>
<evidence type="ECO:0000256" key="7">
    <source>
        <dbReference type="SAM" id="MobiDB-lite"/>
    </source>
</evidence>
<keyword evidence="5 8" id="KW-1133">Transmembrane helix</keyword>
<evidence type="ECO:0000256" key="4">
    <source>
        <dbReference type="ARBA" id="ARBA00022692"/>
    </source>
</evidence>
<dbReference type="AlphaFoldDB" id="A0A2I0JGW0"/>
<reference evidence="9 10" key="1">
    <citation type="submission" date="2017-11" db="EMBL/GenBank/DDBJ databases">
        <title>De-novo sequencing of pomegranate (Punica granatum L.) genome.</title>
        <authorList>
            <person name="Akparov Z."/>
            <person name="Amiraslanov A."/>
            <person name="Hajiyeva S."/>
            <person name="Abbasov M."/>
            <person name="Kaur K."/>
            <person name="Hamwieh A."/>
            <person name="Solovyev V."/>
            <person name="Salamov A."/>
            <person name="Braich B."/>
            <person name="Kosarev P."/>
            <person name="Mahmoud A."/>
            <person name="Hajiyev E."/>
            <person name="Babayeva S."/>
            <person name="Izzatullayeva V."/>
            <person name="Mammadov A."/>
            <person name="Mammadov A."/>
            <person name="Sharifova S."/>
            <person name="Ojaghi J."/>
            <person name="Eynullazada K."/>
            <person name="Bayramov B."/>
            <person name="Abdulazimova A."/>
            <person name="Shahmuradov I."/>
        </authorList>
    </citation>
    <scope>NUCLEOTIDE SEQUENCE [LARGE SCALE GENOMIC DNA]</scope>
    <source>
        <strain evidence="10">cv. AG2017</strain>
        <tissue evidence="9">Leaf</tissue>
    </source>
</reference>
<evidence type="ECO:0000256" key="8">
    <source>
        <dbReference type="SAM" id="Phobius"/>
    </source>
</evidence>
<dbReference type="Proteomes" id="UP000233551">
    <property type="component" value="Unassembled WGS sequence"/>
</dbReference>
<keyword evidence="4 8" id="KW-0812">Transmembrane</keyword>
<evidence type="ECO:0000256" key="6">
    <source>
        <dbReference type="ARBA" id="ARBA00023136"/>
    </source>
</evidence>
<dbReference type="GO" id="GO:0035673">
    <property type="term" value="F:oligopeptide transmembrane transporter activity"/>
    <property type="evidence" value="ECO:0007669"/>
    <property type="project" value="InterPro"/>
</dbReference>
<evidence type="ECO:0000256" key="5">
    <source>
        <dbReference type="ARBA" id="ARBA00022989"/>
    </source>
</evidence>
<feature type="compositionally biased region" description="Basic and acidic residues" evidence="7">
    <location>
        <begin position="129"/>
        <end position="140"/>
    </location>
</feature>
<dbReference type="GO" id="GO:0016020">
    <property type="term" value="C:membrane"/>
    <property type="evidence" value="ECO:0007669"/>
    <property type="project" value="UniProtKB-SubCell"/>
</dbReference>
<evidence type="ECO:0000256" key="1">
    <source>
        <dbReference type="ARBA" id="ARBA00004141"/>
    </source>
</evidence>
<comment type="subcellular location">
    <subcellularLocation>
        <location evidence="1">Membrane</location>
        <topology evidence="1">Multi-pass membrane protein</topology>
    </subcellularLocation>
</comment>
<evidence type="ECO:0000256" key="2">
    <source>
        <dbReference type="ARBA" id="ARBA00010276"/>
    </source>
</evidence>
<keyword evidence="10" id="KW-1185">Reference proteome</keyword>
<accession>A0A2I0JGW0</accession>
<sequence length="420" mass="45954">MPIIDLVLETNSRNDPGNACSLAILMARKDGDSMLSKHGNFLSRQMSNFVRTYFLSRRWTEMKKIFRRARLHYFWNLGAMFVRGSMAGQRDGLIRKVTGTEPSPGPATGLSPATETTGPADNEGPGRSPTERRTGPEHSPARSPGLCLDRFSMDFHGFRWLRIQQLPGPVFGLQAYKQNGNDLPLHCKHIIPPILAFCNAYGCGLTDCYLASAYGKVAIIIFSSWVGVERGGIIVGLASCGVIMNIISTASDLMAYPLGDPMGSCPAPQTLIYQGIALIGAEGTSSLPKHCVTLAVTFFAASVAISLIPELLRLFCTKAELYQFIPSPMCMAVPFYHGVSFLIDMVIWSLILYNWERRNWKEADDLGPAMACGFICGDSLWGVPAAVLSLAGVRPPICMKFHSASVKSERRQLFSCAITL</sequence>
<proteinExistence type="inferred from homology"/>
<dbReference type="STRING" id="22663.A0A2I0JGW0"/>
<dbReference type="PANTHER" id="PTHR31645:SF20">
    <property type="entry name" value="METAL-NICOTIANAMINE TRANSPORTER YSL7"/>
    <property type="match status" value="1"/>
</dbReference>
<dbReference type="EMBL" id="PGOL01001762">
    <property type="protein sequence ID" value="PKI54846.1"/>
    <property type="molecule type" value="Genomic_DNA"/>
</dbReference>
<dbReference type="InterPro" id="IPR045035">
    <property type="entry name" value="YSL-like"/>
</dbReference>
<comment type="similarity">
    <text evidence="2">Belongs to the YSL (TC 2.A.67.2) family.</text>
</comment>
<evidence type="ECO:0000256" key="3">
    <source>
        <dbReference type="ARBA" id="ARBA00022448"/>
    </source>
</evidence>
<organism evidence="9 10">
    <name type="scientific">Punica granatum</name>
    <name type="common">Pomegranate</name>
    <dbReference type="NCBI Taxonomy" id="22663"/>
    <lineage>
        <taxon>Eukaryota</taxon>
        <taxon>Viridiplantae</taxon>
        <taxon>Streptophyta</taxon>
        <taxon>Embryophyta</taxon>
        <taxon>Tracheophyta</taxon>
        <taxon>Spermatophyta</taxon>
        <taxon>Magnoliopsida</taxon>
        <taxon>eudicotyledons</taxon>
        <taxon>Gunneridae</taxon>
        <taxon>Pentapetalae</taxon>
        <taxon>rosids</taxon>
        <taxon>malvids</taxon>
        <taxon>Myrtales</taxon>
        <taxon>Lythraceae</taxon>
        <taxon>Punica</taxon>
    </lineage>
</organism>
<feature type="transmembrane region" description="Helical" evidence="8">
    <location>
        <begin position="292"/>
        <end position="312"/>
    </location>
</feature>
<dbReference type="InterPro" id="IPR004813">
    <property type="entry name" value="OPT"/>
</dbReference>
<keyword evidence="3" id="KW-0813">Transport</keyword>
<name>A0A2I0JGW0_PUNGR</name>
<dbReference type="Pfam" id="PF03169">
    <property type="entry name" value="OPT"/>
    <property type="match status" value="2"/>
</dbReference>
<feature type="transmembrane region" description="Helical" evidence="8">
    <location>
        <begin position="333"/>
        <end position="355"/>
    </location>
</feature>
<comment type="caution">
    <text evidence="9">The sequence shown here is derived from an EMBL/GenBank/DDBJ whole genome shotgun (WGS) entry which is preliminary data.</text>
</comment>
<dbReference type="PANTHER" id="PTHR31645">
    <property type="entry name" value="OLIGOPEPTIDE TRANSPORTER YGL114W-RELATED"/>
    <property type="match status" value="1"/>
</dbReference>
<feature type="region of interest" description="Disordered" evidence="7">
    <location>
        <begin position="96"/>
        <end position="144"/>
    </location>
</feature>
<protein>
    <submittedName>
        <fullName evidence="9">Uncharacterized protein</fullName>
    </submittedName>
</protein>
<evidence type="ECO:0000313" key="9">
    <source>
        <dbReference type="EMBL" id="PKI54846.1"/>
    </source>
</evidence>
<keyword evidence="6 8" id="KW-0472">Membrane</keyword>
<evidence type="ECO:0000313" key="10">
    <source>
        <dbReference type="Proteomes" id="UP000233551"/>
    </source>
</evidence>